<dbReference type="EC" id="2.7.13.3" evidence="2"/>
<dbReference type="SMART" id="SM00388">
    <property type="entry name" value="HisKA"/>
    <property type="match status" value="1"/>
</dbReference>
<evidence type="ECO:0000259" key="6">
    <source>
        <dbReference type="PROSITE" id="PS50110"/>
    </source>
</evidence>
<evidence type="ECO:0000313" key="8">
    <source>
        <dbReference type="Proteomes" id="UP000178082"/>
    </source>
</evidence>
<evidence type="ECO:0000259" key="5">
    <source>
        <dbReference type="PROSITE" id="PS50109"/>
    </source>
</evidence>
<gene>
    <name evidence="7" type="ORF">A3G31_06250</name>
</gene>
<evidence type="ECO:0000256" key="1">
    <source>
        <dbReference type="ARBA" id="ARBA00000085"/>
    </source>
</evidence>
<dbReference type="STRING" id="1817883.A3G31_06250"/>
<evidence type="ECO:0000256" key="2">
    <source>
        <dbReference type="ARBA" id="ARBA00012438"/>
    </source>
</evidence>
<dbReference type="Gene3D" id="3.40.50.2300">
    <property type="match status" value="1"/>
</dbReference>
<dbReference type="InterPro" id="IPR001789">
    <property type="entry name" value="Sig_transdc_resp-reg_receiver"/>
</dbReference>
<accession>A0A1F7SDW9</accession>
<dbReference type="AlphaFoldDB" id="A0A1F7SDW9"/>
<dbReference type="PROSITE" id="PS50109">
    <property type="entry name" value="HIS_KIN"/>
    <property type="match status" value="1"/>
</dbReference>
<dbReference type="Pfam" id="PF00072">
    <property type="entry name" value="Response_reg"/>
    <property type="match status" value="1"/>
</dbReference>
<feature type="domain" description="Histidine kinase" evidence="5">
    <location>
        <begin position="153"/>
        <end position="397"/>
    </location>
</feature>
<comment type="caution">
    <text evidence="7">The sequence shown here is derived from an EMBL/GenBank/DDBJ whole genome shotgun (WGS) entry which is preliminary data.</text>
</comment>
<dbReference type="InterPro" id="IPR004358">
    <property type="entry name" value="Sig_transdc_His_kin-like_C"/>
</dbReference>
<dbReference type="SUPFAM" id="SSF55874">
    <property type="entry name" value="ATPase domain of HSP90 chaperone/DNA topoisomerase II/histidine kinase"/>
    <property type="match status" value="1"/>
</dbReference>
<dbReference type="EMBL" id="MGDI01000042">
    <property type="protein sequence ID" value="OGL51448.1"/>
    <property type="molecule type" value="Genomic_DNA"/>
</dbReference>
<dbReference type="InterPro" id="IPR011006">
    <property type="entry name" value="CheY-like_superfamily"/>
</dbReference>
<dbReference type="CDD" id="cd00082">
    <property type="entry name" value="HisKA"/>
    <property type="match status" value="1"/>
</dbReference>
<evidence type="ECO:0000256" key="4">
    <source>
        <dbReference type="PROSITE-ProRule" id="PRU00169"/>
    </source>
</evidence>
<keyword evidence="3 4" id="KW-0597">Phosphoprotein</keyword>
<dbReference type="SMART" id="SM00448">
    <property type="entry name" value="REC"/>
    <property type="match status" value="1"/>
</dbReference>
<proteinExistence type="predicted"/>
<dbReference type="InterPro" id="IPR005467">
    <property type="entry name" value="His_kinase_dom"/>
</dbReference>
<evidence type="ECO:0000256" key="3">
    <source>
        <dbReference type="ARBA" id="ARBA00022553"/>
    </source>
</evidence>
<dbReference type="PANTHER" id="PTHR43547:SF2">
    <property type="entry name" value="HYBRID SIGNAL TRANSDUCTION HISTIDINE KINASE C"/>
    <property type="match status" value="1"/>
</dbReference>
<reference evidence="7 8" key="1">
    <citation type="journal article" date="2016" name="Nat. Commun.">
        <title>Thousands of microbial genomes shed light on interconnected biogeochemical processes in an aquifer system.</title>
        <authorList>
            <person name="Anantharaman K."/>
            <person name="Brown C.T."/>
            <person name="Hug L.A."/>
            <person name="Sharon I."/>
            <person name="Castelle C.J."/>
            <person name="Probst A.J."/>
            <person name="Thomas B.C."/>
            <person name="Singh A."/>
            <person name="Wilkins M.J."/>
            <person name="Karaoz U."/>
            <person name="Brodie E.L."/>
            <person name="Williams K.H."/>
            <person name="Hubbard S.S."/>
            <person name="Banfield J.F."/>
        </authorList>
    </citation>
    <scope>NUCLEOTIDE SEQUENCE [LARGE SCALE GENOMIC DNA]</scope>
</reference>
<dbReference type="Proteomes" id="UP000178082">
    <property type="component" value="Unassembled WGS sequence"/>
</dbReference>
<dbReference type="PANTHER" id="PTHR43547">
    <property type="entry name" value="TWO-COMPONENT HISTIDINE KINASE"/>
    <property type="match status" value="1"/>
</dbReference>
<dbReference type="PROSITE" id="PS50110">
    <property type="entry name" value="RESPONSE_REGULATORY"/>
    <property type="match status" value="1"/>
</dbReference>
<dbReference type="InterPro" id="IPR003661">
    <property type="entry name" value="HisK_dim/P_dom"/>
</dbReference>
<dbReference type="InterPro" id="IPR036097">
    <property type="entry name" value="HisK_dim/P_sf"/>
</dbReference>
<comment type="catalytic activity">
    <reaction evidence="1">
        <text>ATP + protein L-histidine = ADP + protein N-phospho-L-histidine.</text>
        <dbReference type="EC" id="2.7.13.3"/>
    </reaction>
</comment>
<dbReference type="SMART" id="SM00387">
    <property type="entry name" value="HATPase_c"/>
    <property type="match status" value="1"/>
</dbReference>
<protein>
    <recommendedName>
        <fullName evidence="2">histidine kinase</fullName>
        <ecNumber evidence="2">2.7.13.3</ecNumber>
    </recommendedName>
</protein>
<feature type="modified residue" description="4-aspartylphosphate" evidence="4">
    <location>
        <position position="62"/>
    </location>
</feature>
<sequence length="397" mass="44789">MTEKIKTGTGKISILLADDSEASCRIIRKFLEDENFEVIPAGNGLEALKLAAEKFPDLIILDDIMPVLNGFKTCSRLKENNKTRLIPVLVITSLREQDDRIKAMNSGADDYITRPVEKRELCFRVNRLLEMKRKNYEIVLLERLTSLGRLAGGVAHEINNPLTGVVTNIEMLKNMSDRLNEDEFKSICKKNKIKGKAFKNLNTYFAELKKTEEKKKRMLDLAIKGGRRCSKIVGELLSYSSAQRKWSPSKVSVKEVVQKALSLAKSRFKELGVKIDFNSGNDAIETMGNKWELQQVFMSLIANALNAVENRELKKITISVAKERKNVVIRVRDSGCGIPKENLNSIFDYFYTTRDEGEGFGLGLSTVYEIILKHDGSIDVDSEVGRGTEFVVRMPLV</sequence>
<dbReference type="Pfam" id="PF00512">
    <property type="entry name" value="HisKA"/>
    <property type="match status" value="1"/>
</dbReference>
<dbReference type="InterPro" id="IPR003594">
    <property type="entry name" value="HATPase_dom"/>
</dbReference>
<dbReference type="GO" id="GO:0000155">
    <property type="term" value="F:phosphorelay sensor kinase activity"/>
    <property type="evidence" value="ECO:0007669"/>
    <property type="project" value="InterPro"/>
</dbReference>
<evidence type="ECO:0000313" key="7">
    <source>
        <dbReference type="EMBL" id="OGL51448.1"/>
    </source>
</evidence>
<organism evidence="7 8">
    <name type="scientific">Candidatus Schekmanbacteria bacterium RIFCSPLOWO2_12_FULL_38_15</name>
    <dbReference type="NCBI Taxonomy" id="1817883"/>
    <lineage>
        <taxon>Bacteria</taxon>
        <taxon>Candidatus Schekmaniibacteriota</taxon>
    </lineage>
</organism>
<dbReference type="Pfam" id="PF02518">
    <property type="entry name" value="HATPase_c"/>
    <property type="match status" value="1"/>
</dbReference>
<dbReference type="PRINTS" id="PR00344">
    <property type="entry name" value="BCTRLSENSOR"/>
</dbReference>
<dbReference type="SUPFAM" id="SSF47384">
    <property type="entry name" value="Homodimeric domain of signal transducing histidine kinase"/>
    <property type="match status" value="1"/>
</dbReference>
<dbReference type="Gene3D" id="3.30.565.10">
    <property type="entry name" value="Histidine kinase-like ATPase, C-terminal domain"/>
    <property type="match status" value="1"/>
</dbReference>
<dbReference type="InterPro" id="IPR036890">
    <property type="entry name" value="HATPase_C_sf"/>
</dbReference>
<dbReference type="Gene3D" id="1.10.287.130">
    <property type="match status" value="1"/>
</dbReference>
<dbReference type="SUPFAM" id="SSF52172">
    <property type="entry name" value="CheY-like"/>
    <property type="match status" value="1"/>
</dbReference>
<name>A0A1F7SDW9_9BACT</name>
<feature type="domain" description="Response regulatory" evidence="6">
    <location>
        <begin position="13"/>
        <end position="129"/>
    </location>
</feature>